<evidence type="ECO:0000313" key="7">
    <source>
        <dbReference type="EMBL" id="AYF96296.1"/>
    </source>
</evidence>
<dbReference type="EC" id="2.1.1.37" evidence="1"/>
<protein>
    <recommendedName>
        <fullName evidence="1">DNA (cytosine-5-)-methyltransferase</fullName>
        <ecNumber evidence="1">2.1.1.37</ecNumber>
    </recommendedName>
</protein>
<dbReference type="InterPro" id="IPR050750">
    <property type="entry name" value="C5-MTase"/>
</dbReference>
<dbReference type="Gene3D" id="3.40.50.150">
    <property type="entry name" value="Vaccinia Virus protein VP39"/>
    <property type="match status" value="1"/>
</dbReference>
<reference evidence="7 8" key="1">
    <citation type="submission" date="2018-09" db="EMBL/GenBank/DDBJ databases">
        <title>Complete genome sequence of Streptococcus sp. KCOM 1679 (=ChDC B345).</title>
        <authorList>
            <person name="Kook J.-K."/>
            <person name="Park S.-N."/>
            <person name="Lim Y.K."/>
        </authorList>
    </citation>
    <scope>NUCLEOTIDE SEQUENCE [LARGE SCALE GENOMIC DNA]</scope>
    <source>
        <strain evidence="7 8">ChDC B345</strain>
    </source>
</reference>
<keyword evidence="4 6" id="KW-0949">S-adenosyl-L-methionine</keyword>
<dbReference type="PANTHER" id="PTHR46098">
    <property type="entry name" value="TRNA (CYTOSINE(38)-C(5))-METHYLTRANSFERASE"/>
    <property type="match status" value="1"/>
</dbReference>
<dbReference type="SUPFAM" id="SSF53335">
    <property type="entry name" value="S-adenosyl-L-methionine-dependent methyltransferases"/>
    <property type="match status" value="1"/>
</dbReference>
<dbReference type="EMBL" id="CP032621">
    <property type="protein sequence ID" value="AYF96296.1"/>
    <property type="molecule type" value="Genomic_DNA"/>
</dbReference>
<keyword evidence="2 6" id="KW-0489">Methyltransferase</keyword>
<gene>
    <name evidence="7" type="ORF">D7D53_07380</name>
</gene>
<keyword evidence="3 6" id="KW-0808">Transferase</keyword>
<organism evidence="7 8">
    <name type="scientific">Streptococcus gwangjuensis</name>
    <dbReference type="NCBI Taxonomy" id="1433513"/>
    <lineage>
        <taxon>Bacteria</taxon>
        <taxon>Bacillati</taxon>
        <taxon>Bacillota</taxon>
        <taxon>Bacilli</taxon>
        <taxon>Lactobacillales</taxon>
        <taxon>Streptococcaceae</taxon>
        <taxon>Streptococcus</taxon>
        <taxon>Streptococcus mitis group</taxon>
    </lineage>
</organism>
<evidence type="ECO:0000256" key="4">
    <source>
        <dbReference type="ARBA" id="ARBA00022691"/>
    </source>
</evidence>
<dbReference type="GO" id="GO:0009307">
    <property type="term" value="P:DNA restriction-modification system"/>
    <property type="evidence" value="ECO:0007669"/>
    <property type="project" value="UniProtKB-KW"/>
</dbReference>
<dbReference type="Proteomes" id="UP000275328">
    <property type="component" value="Chromosome"/>
</dbReference>
<keyword evidence="8" id="KW-1185">Reference proteome</keyword>
<keyword evidence="5" id="KW-0680">Restriction system</keyword>
<evidence type="ECO:0000256" key="5">
    <source>
        <dbReference type="ARBA" id="ARBA00022747"/>
    </source>
</evidence>
<dbReference type="KEGG" id="sgw:D7D53_07380"/>
<dbReference type="Gene3D" id="3.90.120.10">
    <property type="entry name" value="DNA Methylase, subunit A, domain 2"/>
    <property type="match status" value="1"/>
</dbReference>
<evidence type="ECO:0000256" key="3">
    <source>
        <dbReference type="ARBA" id="ARBA00022679"/>
    </source>
</evidence>
<accession>A0A387B5L0</accession>
<evidence type="ECO:0000256" key="2">
    <source>
        <dbReference type="ARBA" id="ARBA00022603"/>
    </source>
</evidence>
<dbReference type="Pfam" id="PF00145">
    <property type="entry name" value="DNA_methylase"/>
    <property type="match status" value="1"/>
</dbReference>
<feature type="active site" evidence="6">
    <location>
        <position position="86"/>
    </location>
</feature>
<evidence type="ECO:0000256" key="1">
    <source>
        <dbReference type="ARBA" id="ARBA00011975"/>
    </source>
</evidence>
<comment type="similarity">
    <text evidence="6">Belongs to the class I-like SAM-binding methyltransferase superfamily. C5-methyltransferase family.</text>
</comment>
<dbReference type="REBASE" id="274556">
    <property type="entry name" value="M2.SspB345ORF7375P"/>
</dbReference>
<dbReference type="PANTHER" id="PTHR46098:SF1">
    <property type="entry name" value="TRNA (CYTOSINE(38)-C(5))-METHYLTRANSFERASE"/>
    <property type="match status" value="1"/>
</dbReference>
<proteinExistence type="inferred from homology"/>
<evidence type="ECO:0000256" key="6">
    <source>
        <dbReference type="PROSITE-ProRule" id="PRU01016"/>
    </source>
</evidence>
<dbReference type="GO" id="GO:0003886">
    <property type="term" value="F:DNA (cytosine-5-)-methyltransferase activity"/>
    <property type="evidence" value="ECO:0007669"/>
    <property type="project" value="UniProtKB-EC"/>
</dbReference>
<name>A0A387B5L0_9STRE</name>
<evidence type="ECO:0000313" key="8">
    <source>
        <dbReference type="Proteomes" id="UP000275328"/>
    </source>
</evidence>
<dbReference type="InterPro" id="IPR001525">
    <property type="entry name" value="C5_MeTfrase"/>
</dbReference>
<dbReference type="PROSITE" id="PS51679">
    <property type="entry name" value="SAM_MT_C5"/>
    <property type="match status" value="1"/>
</dbReference>
<dbReference type="GO" id="GO:0032259">
    <property type="term" value="P:methylation"/>
    <property type="evidence" value="ECO:0007669"/>
    <property type="project" value="UniProtKB-KW"/>
</dbReference>
<dbReference type="AlphaFoldDB" id="A0A387B5L0"/>
<dbReference type="InterPro" id="IPR029063">
    <property type="entry name" value="SAM-dependent_MTases_sf"/>
</dbReference>
<sequence length="358" mass="40585">MRSFMTVLNAVSLFSSIGIAEYYLKDIGINVVLANEIDSKRSKAHLDIYPSTEIISGDITDKDIRKDIILKADKLNVELLIATPPCQGVSLAGLNKKSEDYLKDARNFLILEAIKIFEELLPSYFLIENVPRFKKMLFPVDGEYIDLEELLIKKFGSSYNIKVEELNSANFSVPQSRARIVYRIWKKGLKWDIDNSKKIVTLEEAIGDLPSLESGEDSGLKNHFARLHPENHILAMKHTPTGKSAFDNLEYYPKKKTGEKIKGYNNTYKRMNWDRPAPTVTMRNEIISSQENVHPGRELPDGTWSDARVLSLRELLIVSSLPAEMEIPKSLSERQFRTLVGEGIPPLMMKSILEGVVV</sequence>